<dbReference type="Gene3D" id="3.30.420.10">
    <property type="entry name" value="Ribonuclease H-like superfamily/Ribonuclease H"/>
    <property type="match status" value="2"/>
</dbReference>
<dbReference type="InterPro" id="IPR036388">
    <property type="entry name" value="WH-like_DNA-bd_sf"/>
</dbReference>
<evidence type="ECO:0000259" key="1">
    <source>
        <dbReference type="PROSITE" id="PS50943"/>
    </source>
</evidence>
<sequence>MERSLEQRYTIKLCLRLGKNATETFQMLQKAFNDDCISRSQYGKWHKAFKEGREEVADEPRSGRPTTARTDENVDRVLEVLRTDRRLSIQQIANTLHMSTFVVHGIVTKDLQMRKVCAKLVPKVSTQDQKELGVLRCQELLDLIQNQPDFLNSVVTGDESWMFEYDPESKMQSCAWHTKSSSRPKKARMSKSRIKTMIIVFFDIRGIAHCKFVPQGQTVNSAFYLEVLRRLKRRIARVRTDIKDTVKLHHDNATSHTAFIITNFLARSNTSVIPHPPYSPDLAPCDFFLFPRLKRDMKGKHWETVGIWILVAEGNATVEDEFLGLPSPPANITAGIYRAGWIDPSNWTDTWVLNFTIGDGLCYGDMCNPPLQHGRSYRFGLETYSFFIPTQKSATDGHRLLCEAYGKHALSIKSCEYWFRRFKSGDFDTRDKERGGRPIKFEDAELEASLDEDSSQTQEELAETLGVTQQAISNRLKVMGMETSSAVFARANYCSKDKIGRVFLHRIVTGDEKWIHYDTPKRRKSSVKPGHASTSTAKPNIHGKKLMLCIWWDQLGVIYYELLQPNETITGERYQQQLMRLNRALKIKRPLYAKRHDKVIYQHDNARPHVAKVVKETLEALQWDVLPHPLYSPDIAPSDYHMFRSMTNGLAEQHFTSYEEAKNWVNVWIASKDEEFFRHGIRMLPERWEKVVAKDGQYFE</sequence>
<protein>
    <recommendedName>
        <fullName evidence="1">HTH cro/C1-type domain-containing protein</fullName>
    </recommendedName>
</protein>
<dbReference type="PANTHER" id="PTHR46060:SF2">
    <property type="entry name" value="HISTONE-LYSINE N-METHYLTRANSFERASE SETMAR"/>
    <property type="match status" value="1"/>
</dbReference>
<accession>A0ABY6KYE0</accession>
<evidence type="ECO:0000313" key="3">
    <source>
        <dbReference type="Proteomes" id="UP001235939"/>
    </source>
</evidence>
<dbReference type="Proteomes" id="UP001235939">
    <property type="component" value="Chromosome 11"/>
</dbReference>
<dbReference type="Gene3D" id="1.10.10.10">
    <property type="entry name" value="Winged helix-like DNA-binding domain superfamily/Winged helix DNA-binding domain"/>
    <property type="match status" value="1"/>
</dbReference>
<name>A0ABY6KYE0_9ARAC</name>
<dbReference type="InterPro" id="IPR001888">
    <property type="entry name" value="Transposase_1"/>
</dbReference>
<dbReference type="InterPro" id="IPR041426">
    <property type="entry name" value="Mos1_HTH"/>
</dbReference>
<organism evidence="2 3">
    <name type="scientific">Cordylochernes scorpioides</name>
    <dbReference type="NCBI Taxonomy" id="51811"/>
    <lineage>
        <taxon>Eukaryota</taxon>
        <taxon>Metazoa</taxon>
        <taxon>Ecdysozoa</taxon>
        <taxon>Arthropoda</taxon>
        <taxon>Chelicerata</taxon>
        <taxon>Arachnida</taxon>
        <taxon>Pseudoscorpiones</taxon>
        <taxon>Cheliferoidea</taxon>
        <taxon>Chernetidae</taxon>
        <taxon>Cordylochernes</taxon>
    </lineage>
</organism>
<dbReference type="InterPro" id="IPR001387">
    <property type="entry name" value="Cro/C1-type_HTH"/>
</dbReference>
<feature type="domain" description="HTH cro/C1-type" evidence="1">
    <location>
        <begin position="457"/>
        <end position="474"/>
    </location>
</feature>
<dbReference type="PANTHER" id="PTHR46060">
    <property type="entry name" value="MARINER MOS1 TRANSPOSASE-LIKE PROTEIN"/>
    <property type="match status" value="1"/>
</dbReference>
<reference evidence="2 3" key="1">
    <citation type="submission" date="2022-01" db="EMBL/GenBank/DDBJ databases">
        <title>A chromosomal length assembly of Cordylochernes scorpioides.</title>
        <authorList>
            <person name="Zeh D."/>
            <person name="Zeh J."/>
        </authorList>
    </citation>
    <scope>NUCLEOTIDE SEQUENCE [LARGE SCALE GENOMIC DNA]</scope>
    <source>
        <strain evidence="2">IN4F17</strain>
        <tissue evidence="2">Whole Body</tissue>
    </source>
</reference>
<dbReference type="Gene3D" id="1.10.10.1450">
    <property type="match status" value="2"/>
</dbReference>
<dbReference type="EMBL" id="CP092873">
    <property type="protein sequence ID" value="UYV73896.1"/>
    <property type="molecule type" value="Genomic_DNA"/>
</dbReference>
<keyword evidence="3" id="KW-1185">Reference proteome</keyword>
<evidence type="ECO:0000313" key="2">
    <source>
        <dbReference type="EMBL" id="UYV73896.1"/>
    </source>
</evidence>
<dbReference type="Pfam" id="PF17906">
    <property type="entry name" value="HTH_48"/>
    <property type="match status" value="2"/>
</dbReference>
<proteinExistence type="predicted"/>
<dbReference type="InterPro" id="IPR036397">
    <property type="entry name" value="RNaseH_sf"/>
</dbReference>
<dbReference type="InterPro" id="IPR052709">
    <property type="entry name" value="Transposase-MT_Hybrid"/>
</dbReference>
<dbReference type="PROSITE" id="PS50943">
    <property type="entry name" value="HTH_CROC1"/>
    <property type="match status" value="1"/>
</dbReference>
<gene>
    <name evidence="2" type="ORF">LAZ67_11001326</name>
</gene>
<dbReference type="Pfam" id="PF01359">
    <property type="entry name" value="Transposase_1"/>
    <property type="match status" value="2"/>
</dbReference>